<feature type="chain" id="PRO_5020277387" evidence="1">
    <location>
        <begin position="23"/>
        <end position="174"/>
    </location>
</feature>
<gene>
    <name evidence="2" type="ORF">EV686_103281</name>
</gene>
<accession>A0A4R3VB12</accession>
<dbReference type="AlphaFoldDB" id="A0A4R3VB12"/>
<protein>
    <submittedName>
        <fullName evidence="2">Uncharacterized protein</fullName>
    </submittedName>
</protein>
<name>A0A4R3VB12_9BURK</name>
<dbReference type="Proteomes" id="UP000294692">
    <property type="component" value="Unassembled WGS sequence"/>
</dbReference>
<evidence type="ECO:0000313" key="2">
    <source>
        <dbReference type="EMBL" id="TCV00699.1"/>
    </source>
</evidence>
<feature type="signal peptide" evidence="1">
    <location>
        <begin position="1"/>
        <end position="22"/>
    </location>
</feature>
<reference evidence="2 3" key="1">
    <citation type="submission" date="2019-03" db="EMBL/GenBank/DDBJ databases">
        <title>Genomic Encyclopedia of Type Strains, Phase IV (KMG-IV): sequencing the most valuable type-strain genomes for metagenomic binning, comparative biology and taxonomic classification.</title>
        <authorList>
            <person name="Goeker M."/>
        </authorList>
    </citation>
    <scope>NUCLEOTIDE SEQUENCE [LARGE SCALE GENOMIC DNA]</scope>
    <source>
        <strain evidence="2 3">DSM 100048</strain>
    </source>
</reference>
<keyword evidence="3" id="KW-1185">Reference proteome</keyword>
<evidence type="ECO:0000313" key="3">
    <source>
        <dbReference type="Proteomes" id="UP000294692"/>
    </source>
</evidence>
<proteinExistence type="predicted"/>
<comment type="caution">
    <text evidence="2">The sequence shown here is derived from an EMBL/GenBank/DDBJ whole genome shotgun (WGS) entry which is preliminary data.</text>
</comment>
<keyword evidence="1" id="KW-0732">Signal</keyword>
<organism evidence="2 3">
    <name type="scientific">Paracandidimonas soli</name>
    <dbReference type="NCBI Taxonomy" id="1917182"/>
    <lineage>
        <taxon>Bacteria</taxon>
        <taxon>Pseudomonadati</taxon>
        <taxon>Pseudomonadota</taxon>
        <taxon>Betaproteobacteria</taxon>
        <taxon>Burkholderiales</taxon>
        <taxon>Alcaligenaceae</taxon>
        <taxon>Paracandidimonas</taxon>
    </lineage>
</organism>
<sequence length="174" mass="19471">MTRHLITSLIMALALNIGTSSAQTPSEREGLEKAMQTLLTATIARDIEGIMAFTPPRKMQAVAREMGKPLDEAKADLAQIGRDQDAKNGIRVIAGEYDIDQVRFGVTREGRKYAFLPYARTFEQDGRRLELTYPALALMDKGKWYVVPLSDSRILPDMQQLYPDLEGISVPESR</sequence>
<evidence type="ECO:0000256" key="1">
    <source>
        <dbReference type="SAM" id="SignalP"/>
    </source>
</evidence>
<dbReference type="EMBL" id="SMBX01000003">
    <property type="protein sequence ID" value="TCV00699.1"/>
    <property type="molecule type" value="Genomic_DNA"/>
</dbReference>